<dbReference type="Proteomes" id="UP000198902">
    <property type="component" value="Unassembled WGS sequence"/>
</dbReference>
<keyword evidence="3" id="KW-1185">Reference proteome</keyword>
<dbReference type="AlphaFoldDB" id="A0A0D6JQT3"/>
<protein>
    <submittedName>
        <fullName evidence="2">Cytochrome C biogenesis protein transmembrane region</fullName>
    </submittedName>
</protein>
<feature type="transmembrane region" description="Helical" evidence="1">
    <location>
        <begin position="91"/>
        <end position="111"/>
    </location>
</feature>
<dbReference type="EMBL" id="CSTE01000002">
    <property type="protein sequence ID" value="CQR50271.1"/>
    <property type="molecule type" value="Genomic_DNA"/>
</dbReference>
<keyword evidence="1 2" id="KW-0812">Transmembrane</keyword>
<name>A0A0D6JQT3_9EURY</name>
<keyword evidence="1" id="KW-0472">Membrane</keyword>
<feature type="transmembrane region" description="Helical" evidence="1">
    <location>
        <begin position="166"/>
        <end position="187"/>
    </location>
</feature>
<sequence>MPGFGLGPALGLDPGFAGTLAFAVSAGVATFFAPCAYPLLPGYVGYYLSSEESDLGGAVVRGAVASLAALVVLGAIGSALAVVGGRIASHLALLEPLVGAALVCFGVLMFTGRAPSLHVVLPEYRSSVTGFAVFGGVYGLAAAGCVVPIFLGVVTQSLALPTGQAVLSLGAYAAAAALPLAVVTVAAALGDGLARLFSGYVGWIQKVAAVAMVLAGLWQIWLALSFLGHV</sequence>
<feature type="transmembrane region" description="Helical" evidence="1">
    <location>
        <begin position="131"/>
        <end position="154"/>
    </location>
</feature>
<proteinExistence type="predicted"/>
<dbReference type="RefSeq" id="WP_089778263.1">
    <property type="nucleotide sequence ID" value="NZ_CABLRR010000002.1"/>
</dbReference>
<gene>
    <name evidence="2" type="ORF">BN996_01748</name>
</gene>
<dbReference type="InterPro" id="IPR051790">
    <property type="entry name" value="Cytochrome_c-biogenesis_DsbD"/>
</dbReference>
<evidence type="ECO:0000313" key="3">
    <source>
        <dbReference type="Proteomes" id="UP000198902"/>
    </source>
</evidence>
<dbReference type="PANTHER" id="PTHR31272">
    <property type="entry name" value="CYTOCHROME C-TYPE BIOGENESIS PROTEIN HI_1454-RELATED"/>
    <property type="match status" value="1"/>
</dbReference>
<keyword evidence="1" id="KW-1133">Transmembrane helix</keyword>
<feature type="transmembrane region" description="Helical" evidence="1">
    <location>
        <begin position="20"/>
        <end position="40"/>
    </location>
</feature>
<accession>A0A0D6JQT3</accession>
<dbReference type="OrthoDB" id="205803at2157"/>
<dbReference type="PANTHER" id="PTHR31272:SF9">
    <property type="entry name" value="BLL1027 PROTEIN"/>
    <property type="match status" value="1"/>
</dbReference>
<evidence type="ECO:0000313" key="2">
    <source>
        <dbReference type="EMBL" id="CQR50271.1"/>
    </source>
</evidence>
<feature type="transmembrane region" description="Helical" evidence="1">
    <location>
        <begin position="207"/>
        <end position="227"/>
    </location>
</feature>
<reference evidence="3" key="1">
    <citation type="submission" date="2015-03" db="EMBL/GenBank/DDBJ databases">
        <authorList>
            <person name="Urmite Genomes"/>
        </authorList>
    </citation>
    <scope>NUCLEOTIDE SEQUENCE [LARGE SCALE GENOMIC DNA]</scope>
    <source>
        <strain evidence="3">Arc-Hr</strain>
    </source>
</reference>
<evidence type="ECO:0000256" key="1">
    <source>
        <dbReference type="SAM" id="Phobius"/>
    </source>
</evidence>
<organism evidence="2 3">
    <name type="scientific">Haloferax massiliensis</name>
    <dbReference type="NCBI Taxonomy" id="1476858"/>
    <lineage>
        <taxon>Archaea</taxon>
        <taxon>Methanobacteriati</taxon>
        <taxon>Methanobacteriota</taxon>
        <taxon>Stenosarchaea group</taxon>
        <taxon>Halobacteria</taxon>
        <taxon>Halobacteriales</taxon>
        <taxon>Haloferacaceae</taxon>
        <taxon>Haloferax</taxon>
    </lineage>
</organism>
<feature type="transmembrane region" description="Helical" evidence="1">
    <location>
        <begin position="60"/>
        <end position="84"/>
    </location>
</feature>